<gene>
    <name evidence="1" type="ORF">THOM_3285</name>
</gene>
<keyword evidence="2" id="KW-1185">Reference proteome</keyword>
<organism evidence="1 2">
    <name type="scientific">Trachipleistophora hominis</name>
    <name type="common">Microsporidian parasite</name>
    <dbReference type="NCBI Taxonomy" id="72359"/>
    <lineage>
        <taxon>Eukaryota</taxon>
        <taxon>Fungi</taxon>
        <taxon>Fungi incertae sedis</taxon>
        <taxon>Microsporidia</taxon>
        <taxon>Pleistophoridae</taxon>
        <taxon>Trachipleistophora</taxon>
    </lineage>
</organism>
<dbReference type="PANTHER" id="PTHR10788">
    <property type="entry name" value="TREHALOSE-6-PHOSPHATE SYNTHASE"/>
    <property type="match status" value="1"/>
</dbReference>
<dbReference type="GO" id="GO:0004805">
    <property type="term" value="F:trehalose-phosphatase activity"/>
    <property type="evidence" value="ECO:0007669"/>
    <property type="project" value="TreeGrafter"/>
</dbReference>
<sequence length="721" mass="82370">MRLIIVSNRLPISIKRENGEFVYKRNSGGLVTGLVCVAKSIPFTWIGNIPGNFTQEEQQEIRTNLNDNHSSIPLFVPEALNKMSYDGYCNKILWPLFHFFTDIVVYDNYEYYREYNEMFCKTVLENAGANDIVWVHDYHLMLLPALLKKYKPSLRVGFFLHIPFPSFETFRLLPEHREILLGILGADLIAFHTLVYSHNFRQCCEAILGNLNEQEKQQLTFVKPDDSNVSCPECSSSEIDRNFKVLTVVCKRCVNKMGLSGAVKECEGNQMSLGAGKNDKKDRVKGTNYLDKSVEDIDRACQECVYAGTQYEPESRLQLDRNRNTRKEHKGGVLDDIKLTKHSIAAIYDALRSSTTCDTYLQREKQKSDQLKDIVAVSSGKDNTCMECHKLNENLPRISNLRCEECRNTEGIAQETDSEIESINDEKANIDGSVQKYTEHQINMCKCVGAPTSEPDDASHRKRSKNYGRPVCVECAFDRIRIDDREIAIKRVPIGIDPNHFRSCLEKKETIAFIKKYKEMFQDRFVLLGIDRVDYIKGIPNRLAGYEQFLRKNPEKKTVFIQVGVPSRTTIKEYNYLESAILSKVGRINSKYGGVTDSLVYYLNSSVKFEEMCALYSIADMCLVSSVRDGMNLVALEFVACSQNNGILGLSEFAGTASTLPGSIFLNPWDTETIVRAIEEGIKMDSGERMRRYKVNFENVTKFTAEKWAETNINYLLNYRK</sequence>
<dbReference type="FunCoup" id="L7JRY4">
    <property type="interactions" value="19"/>
</dbReference>
<dbReference type="Pfam" id="PF00982">
    <property type="entry name" value="Glyco_transf_20"/>
    <property type="match status" value="2"/>
</dbReference>
<keyword evidence="1" id="KW-0328">Glycosyltransferase</keyword>
<dbReference type="GO" id="GO:0005992">
    <property type="term" value="P:trehalose biosynthetic process"/>
    <property type="evidence" value="ECO:0007669"/>
    <property type="project" value="InterPro"/>
</dbReference>
<dbReference type="STRING" id="72359.L7JRY4"/>
<dbReference type="EMBL" id="JH994105">
    <property type="protein sequence ID" value="ELQ73806.1"/>
    <property type="molecule type" value="Genomic_DNA"/>
</dbReference>
<dbReference type="Gene3D" id="3.40.50.2000">
    <property type="entry name" value="Glycogen Phosphorylase B"/>
    <property type="match status" value="3"/>
</dbReference>
<proteinExistence type="predicted"/>
<accession>L7JRY4</accession>
<evidence type="ECO:0000313" key="1">
    <source>
        <dbReference type="EMBL" id="ELQ73806.1"/>
    </source>
</evidence>
<dbReference type="EC" id="2.4.1.15" evidence="1"/>
<dbReference type="InParanoid" id="L7JRY4"/>
<dbReference type="InterPro" id="IPR001830">
    <property type="entry name" value="Glyco_trans_20"/>
</dbReference>
<dbReference type="OMA" id="FTWIGNI"/>
<name>L7JRY4_TRAHO</name>
<dbReference type="GO" id="GO:0005829">
    <property type="term" value="C:cytosol"/>
    <property type="evidence" value="ECO:0007669"/>
    <property type="project" value="TreeGrafter"/>
</dbReference>
<dbReference type="HOGENOM" id="CLU_390882_0_0_1"/>
<reference evidence="1 2" key="1">
    <citation type="journal article" date="2012" name="PLoS Pathog.">
        <title>The genome of the obligate intracellular parasite Trachipleistophora hominis: new insights into microsporidian genome dynamics and reductive evolution.</title>
        <authorList>
            <person name="Heinz E."/>
            <person name="Williams T.A."/>
            <person name="Nakjang S."/>
            <person name="Noel C.J."/>
            <person name="Swan D.C."/>
            <person name="Goldberg A.V."/>
            <person name="Harris S.R."/>
            <person name="Weinmaier T."/>
            <person name="Markert S."/>
            <person name="Becher D."/>
            <person name="Bernhardt J."/>
            <person name="Dagan T."/>
            <person name="Hacker C."/>
            <person name="Lucocq J.M."/>
            <person name="Schweder T."/>
            <person name="Rattei T."/>
            <person name="Hall N."/>
            <person name="Hirt R.P."/>
            <person name="Embley T.M."/>
        </authorList>
    </citation>
    <scope>NUCLEOTIDE SEQUENCE [LARGE SCALE GENOMIC DNA]</scope>
</reference>
<dbReference type="VEuPathDB" id="MicrosporidiaDB:THOM_3285"/>
<dbReference type="PANTHER" id="PTHR10788:SF106">
    <property type="entry name" value="BCDNA.GH08860"/>
    <property type="match status" value="1"/>
</dbReference>
<protein>
    <submittedName>
        <fullName evidence="1">Trehalose-6-phosphate synthase component TPS1 subunit</fullName>
        <ecNumber evidence="1">2.4.1.15</ecNumber>
    </submittedName>
</protein>
<dbReference type="Proteomes" id="UP000011185">
    <property type="component" value="Unassembled WGS sequence"/>
</dbReference>
<dbReference type="GO" id="GO:0003825">
    <property type="term" value="F:alpha,alpha-trehalose-phosphate synthase (UDP-forming) activity"/>
    <property type="evidence" value="ECO:0007669"/>
    <property type="project" value="UniProtKB-EC"/>
</dbReference>
<dbReference type="AlphaFoldDB" id="L7JRY4"/>
<evidence type="ECO:0000313" key="2">
    <source>
        <dbReference type="Proteomes" id="UP000011185"/>
    </source>
</evidence>
<dbReference type="OrthoDB" id="755951at2759"/>
<dbReference type="SUPFAM" id="SSF53756">
    <property type="entry name" value="UDP-Glycosyltransferase/glycogen phosphorylase"/>
    <property type="match status" value="2"/>
</dbReference>
<keyword evidence="1" id="KW-0808">Transferase</keyword>